<keyword evidence="2" id="KW-0547">Nucleotide-binding</keyword>
<reference evidence="6 7" key="1">
    <citation type="submission" date="2020-01" db="EMBL/GenBank/DDBJ databases">
        <title>Insect and environment-associated Actinomycetes.</title>
        <authorList>
            <person name="Currrie C."/>
            <person name="Chevrette M."/>
            <person name="Carlson C."/>
            <person name="Stubbendieck R."/>
            <person name="Wendt-Pienkowski E."/>
        </authorList>
    </citation>
    <scope>NUCLEOTIDE SEQUENCE [LARGE SCALE GENOMIC DNA]</scope>
    <source>
        <strain evidence="6 7">SID8386</strain>
    </source>
</reference>
<dbReference type="PANTHER" id="PTHR42794:SF1">
    <property type="entry name" value="HEMIN IMPORT ATP-BINDING PROTEIN HMUV"/>
    <property type="match status" value="1"/>
</dbReference>
<keyword evidence="7" id="KW-1185">Reference proteome</keyword>
<keyword evidence="3 6" id="KW-0067">ATP-binding</keyword>
<dbReference type="GO" id="GO:0005524">
    <property type="term" value="F:ATP binding"/>
    <property type="evidence" value="ECO:0007669"/>
    <property type="project" value="UniProtKB-KW"/>
</dbReference>
<name>A0ABX0BHT7_9PSEU</name>
<dbReference type="InterPro" id="IPR003593">
    <property type="entry name" value="AAA+_ATPase"/>
</dbReference>
<dbReference type="Proteomes" id="UP000470404">
    <property type="component" value="Unassembled WGS sequence"/>
</dbReference>
<evidence type="ECO:0000256" key="3">
    <source>
        <dbReference type="ARBA" id="ARBA00022840"/>
    </source>
</evidence>
<dbReference type="PANTHER" id="PTHR42794">
    <property type="entry name" value="HEMIN IMPORT ATP-BINDING PROTEIN HMUV"/>
    <property type="match status" value="1"/>
</dbReference>
<proteinExistence type="predicted"/>
<organism evidence="6 7">
    <name type="scientific">Amycolatopsis rubida</name>
    <dbReference type="NCBI Taxonomy" id="112413"/>
    <lineage>
        <taxon>Bacteria</taxon>
        <taxon>Bacillati</taxon>
        <taxon>Actinomycetota</taxon>
        <taxon>Actinomycetes</taxon>
        <taxon>Pseudonocardiales</taxon>
        <taxon>Pseudonocardiaceae</taxon>
        <taxon>Amycolatopsis</taxon>
    </lineage>
</organism>
<dbReference type="InterPro" id="IPR027417">
    <property type="entry name" value="P-loop_NTPase"/>
</dbReference>
<dbReference type="SUPFAM" id="SSF52540">
    <property type="entry name" value="P-loop containing nucleoside triphosphate hydrolases"/>
    <property type="match status" value="1"/>
</dbReference>
<evidence type="ECO:0000256" key="4">
    <source>
        <dbReference type="ARBA" id="ARBA00022967"/>
    </source>
</evidence>
<evidence type="ECO:0000256" key="1">
    <source>
        <dbReference type="ARBA" id="ARBA00022448"/>
    </source>
</evidence>
<dbReference type="SMART" id="SM00382">
    <property type="entry name" value="AAA"/>
    <property type="match status" value="1"/>
</dbReference>
<gene>
    <name evidence="6" type="ORF">G3I59_04800</name>
</gene>
<protein>
    <submittedName>
        <fullName evidence="6">Heme ABC transporter ATP-binding protein</fullName>
    </submittedName>
</protein>
<evidence type="ECO:0000313" key="6">
    <source>
        <dbReference type="EMBL" id="NEC54934.1"/>
    </source>
</evidence>
<feature type="domain" description="ABC transporter" evidence="5">
    <location>
        <begin position="18"/>
        <end position="255"/>
    </location>
</feature>
<dbReference type="InterPro" id="IPR017871">
    <property type="entry name" value="ABC_transporter-like_CS"/>
</dbReference>
<dbReference type="EMBL" id="JAAGNC010000034">
    <property type="protein sequence ID" value="NEC54934.1"/>
    <property type="molecule type" value="Genomic_DNA"/>
</dbReference>
<evidence type="ECO:0000313" key="7">
    <source>
        <dbReference type="Proteomes" id="UP000470404"/>
    </source>
</evidence>
<evidence type="ECO:0000256" key="2">
    <source>
        <dbReference type="ARBA" id="ARBA00022741"/>
    </source>
</evidence>
<dbReference type="NCBIfam" id="NF010068">
    <property type="entry name" value="PRK13548.1"/>
    <property type="match status" value="1"/>
</dbReference>
<accession>A0ABX0BHT7</accession>
<dbReference type="Gene3D" id="3.40.50.300">
    <property type="entry name" value="P-loop containing nucleotide triphosphate hydrolases"/>
    <property type="match status" value="1"/>
</dbReference>
<dbReference type="CDD" id="cd03214">
    <property type="entry name" value="ABC_Iron-Siderophores_B12_Hemin"/>
    <property type="match status" value="1"/>
</dbReference>
<dbReference type="InterPro" id="IPR003439">
    <property type="entry name" value="ABC_transporter-like_ATP-bd"/>
</dbReference>
<dbReference type="PROSITE" id="PS00211">
    <property type="entry name" value="ABC_TRANSPORTER_1"/>
    <property type="match status" value="1"/>
</dbReference>
<dbReference type="Pfam" id="PF00005">
    <property type="entry name" value="ABC_tran"/>
    <property type="match status" value="1"/>
</dbReference>
<comment type="caution">
    <text evidence="6">The sequence shown here is derived from an EMBL/GenBank/DDBJ whole genome shotgun (WGS) entry which is preliminary data.</text>
</comment>
<dbReference type="PROSITE" id="PS50893">
    <property type="entry name" value="ABC_TRANSPORTER_2"/>
    <property type="match status" value="1"/>
</dbReference>
<evidence type="ECO:0000259" key="5">
    <source>
        <dbReference type="PROSITE" id="PS50893"/>
    </source>
</evidence>
<sequence>MGMSTVVRLPLDRRGPGIEPLAAVRQATVRAGGRALLDAVDLEARAGEVLAVVGPNGAGKTTLLSVLAGDLAPDAGTATVAGRPAGQWRTVELARRRAVLPQQNPLSFPFTVGEVVAMGRAPWRGTESQDRDEEIVATVLAETDVADLAGRRYPTLSGGEQARVALARVLAQDTELVLLDEPTASLDLRHQEDVLRLVGAKAAGGAGVVLVLHDLTLAAAYADRIAVLDEGKLAAVGPPEQVCTAGLLSEVYRCAVEIVPHPGSGKPIVLPRRD</sequence>
<keyword evidence="1" id="KW-0813">Transport</keyword>
<keyword evidence="4" id="KW-1278">Translocase</keyword>